<dbReference type="InterPro" id="IPR051955">
    <property type="entry name" value="PME_Inhibitor"/>
</dbReference>
<name>A0A2H9ZUT6_9ASPA</name>
<keyword evidence="3" id="KW-0378">Hydrolase</keyword>
<evidence type="ECO:0000313" key="4">
    <source>
        <dbReference type="Proteomes" id="UP000236161"/>
    </source>
</evidence>
<dbReference type="GO" id="GO:0030599">
    <property type="term" value="F:pectinesterase activity"/>
    <property type="evidence" value="ECO:0007669"/>
    <property type="project" value="UniProtKB-EC"/>
</dbReference>
<reference evidence="3 4" key="1">
    <citation type="journal article" date="2017" name="Nature">
        <title>The Apostasia genome and the evolution of orchids.</title>
        <authorList>
            <person name="Zhang G.Q."/>
            <person name="Liu K.W."/>
            <person name="Li Z."/>
            <person name="Lohaus R."/>
            <person name="Hsiao Y.Y."/>
            <person name="Niu S.C."/>
            <person name="Wang J.Y."/>
            <person name="Lin Y.C."/>
            <person name="Xu Q."/>
            <person name="Chen L.J."/>
            <person name="Yoshida K."/>
            <person name="Fujiwara S."/>
            <person name="Wang Z.W."/>
            <person name="Zhang Y.Q."/>
            <person name="Mitsuda N."/>
            <person name="Wang M."/>
            <person name="Liu G.H."/>
            <person name="Pecoraro L."/>
            <person name="Huang H.X."/>
            <person name="Xiao X.J."/>
            <person name="Lin M."/>
            <person name="Wu X.Y."/>
            <person name="Wu W.L."/>
            <person name="Chen Y.Y."/>
            <person name="Chang S.B."/>
            <person name="Sakamoto S."/>
            <person name="Ohme-Takagi M."/>
            <person name="Yagi M."/>
            <person name="Zeng S.J."/>
            <person name="Shen C.Y."/>
            <person name="Yeh C.M."/>
            <person name="Luo Y.B."/>
            <person name="Tsai W.C."/>
            <person name="Van de Peer Y."/>
            <person name="Liu Z.J."/>
        </authorList>
    </citation>
    <scope>NUCLEOTIDE SEQUENCE [LARGE SCALE GENOMIC DNA]</scope>
    <source>
        <strain evidence="4">cv. Shenzhen</strain>
        <tissue evidence="3">Stem</tissue>
    </source>
</reference>
<dbReference type="Proteomes" id="UP000236161">
    <property type="component" value="Unassembled WGS sequence"/>
</dbReference>
<dbReference type="SUPFAM" id="SSF101148">
    <property type="entry name" value="Plant invertase/pectin methylesterase inhibitor"/>
    <property type="match status" value="1"/>
</dbReference>
<evidence type="ECO:0000313" key="3">
    <source>
        <dbReference type="EMBL" id="PKA47069.1"/>
    </source>
</evidence>
<dbReference type="PANTHER" id="PTHR31080:SF110">
    <property type="entry name" value="PECTINESTERASE INHIBITOR 3"/>
    <property type="match status" value="1"/>
</dbReference>
<evidence type="ECO:0000259" key="2">
    <source>
        <dbReference type="SMART" id="SM00856"/>
    </source>
</evidence>
<dbReference type="InterPro" id="IPR006501">
    <property type="entry name" value="Pectinesterase_inhib_dom"/>
</dbReference>
<organism evidence="3 4">
    <name type="scientific">Apostasia shenzhenica</name>
    <dbReference type="NCBI Taxonomy" id="1088818"/>
    <lineage>
        <taxon>Eukaryota</taxon>
        <taxon>Viridiplantae</taxon>
        <taxon>Streptophyta</taxon>
        <taxon>Embryophyta</taxon>
        <taxon>Tracheophyta</taxon>
        <taxon>Spermatophyta</taxon>
        <taxon>Magnoliopsida</taxon>
        <taxon>Liliopsida</taxon>
        <taxon>Asparagales</taxon>
        <taxon>Orchidaceae</taxon>
        <taxon>Apostasioideae</taxon>
        <taxon>Apostasia</taxon>
    </lineage>
</organism>
<dbReference type="OrthoDB" id="1430376at2759"/>
<dbReference type="AlphaFoldDB" id="A0A2H9ZUT6"/>
<feature type="domain" description="Pectinesterase inhibitor" evidence="2">
    <location>
        <begin position="70"/>
        <end position="215"/>
    </location>
</feature>
<dbReference type="EMBL" id="KZ453612">
    <property type="protein sequence ID" value="PKA47069.1"/>
    <property type="molecule type" value="Genomic_DNA"/>
</dbReference>
<dbReference type="InterPro" id="IPR035513">
    <property type="entry name" value="Invertase/methylesterase_inhib"/>
</dbReference>
<dbReference type="CDD" id="cd15798">
    <property type="entry name" value="PMEI-like_3"/>
    <property type="match status" value="1"/>
</dbReference>
<sequence length="228" mass="24249">MKGHFFRIEVINKLVRRSLRPLSPLNLPPGLLIMLQLPPATMPALLLSLFLLVGAGTGQARSAGGKSSAPPSSLVTASCAHASYPDLCVRTLATSAATTPAALAVDCVCAAGSAARNAASFLRRLTPPPPPAVRDCAEQISDSADQLARAAGELRRLRRVSFRWQLDNAQTWVSAALTDEDTCLDAIRRLPVATRRPVSARVSEARRVTCNSLDLVARLAAGGPRRRL</sequence>
<gene>
    <name evidence="3" type="ORF">AXF42_Ash011743</name>
</gene>
<proteinExistence type="predicted"/>
<dbReference type="Pfam" id="PF04043">
    <property type="entry name" value="PMEI"/>
    <property type="match status" value="1"/>
</dbReference>
<accession>A0A2H9ZUT6</accession>
<keyword evidence="1" id="KW-0732">Signal</keyword>
<protein>
    <submittedName>
        <fullName evidence="3">21 kDa protein</fullName>
        <ecNumber evidence="3">3.1.1.11</ecNumber>
    </submittedName>
</protein>
<dbReference type="Gene3D" id="1.20.140.40">
    <property type="entry name" value="Invertase/pectin methylesterase inhibitor family protein"/>
    <property type="match status" value="1"/>
</dbReference>
<keyword evidence="4" id="KW-1185">Reference proteome</keyword>
<dbReference type="STRING" id="1088818.A0A2H9ZUT6"/>
<dbReference type="EC" id="3.1.1.11" evidence="3"/>
<dbReference type="PANTHER" id="PTHR31080">
    <property type="entry name" value="PECTINESTERASE INHIBITOR-LIKE"/>
    <property type="match status" value="1"/>
</dbReference>
<evidence type="ECO:0000256" key="1">
    <source>
        <dbReference type="ARBA" id="ARBA00022729"/>
    </source>
</evidence>
<dbReference type="SMART" id="SM00856">
    <property type="entry name" value="PMEI"/>
    <property type="match status" value="1"/>
</dbReference>
<dbReference type="NCBIfam" id="TIGR01614">
    <property type="entry name" value="PME_inhib"/>
    <property type="match status" value="1"/>
</dbReference>
<dbReference type="GO" id="GO:0004857">
    <property type="term" value="F:enzyme inhibitor activity"/>
    <property type="evidence" value="ECO:0007669"/>
    <property type="project" value="InterPro"/>
</dbReference>